<name>A0A850HFQ6_9SPHN</name>
<dbReference type="GO" id="GO:0110154">
    <property type="term" value="P:RNA decapping"/>
    <property type="evidence" value="ECO:0007669"/>
    <property type="project" value="TreeGrafter"/>
</dbReference>
<dbReference type="Pfam" id="PF00149">
    <property type="entry name" value="Metallophos"/>
    <property type="match status" value="1"/>
</dbReference>
<protein>
    <submittedName>
        <fullName evidence="2">Serine/threonine protein phosphatase</fullName>
    </submittedName>
</protein>
<feature type="domain" description="Calcineurin-like phosphoesterase" evidence="1">
    <location>
        <begin position="15"/>
        <end position="206"/>
    </location>
</feature>
<dbReference type="SUPFAM" id="SSF56300">
    <property type="entry name" value="Metallo-dependent phosphatases"/>
    <property type="match status" value="1"/>
</dbReference>
<dbReference type="PANTHER" id="PTHR42850">
    <property type="entry name" value="METALLOPHOSPHOESTERASE"/>
    <property type="match status" value="1"/>
</dbReference>
<dbReference type="InterPro" id="IPR029052">
    <property type="entry name" value="Metallo-depent_PP-like"/>
</dbReference>
<gene>
    <name evidence="2" type="ORF">HUO12_00355</name>
</gene>
<dbReference type="InterPro" id="IPR004843">
    <property type="entry name" value="Calcineurin-like_PHP"/>
</dbReference>
<dbReference type="GO" id="GO:0005737">
    <property type="term" value="C:cytoplasm"/>
    <property type="evidence" value="ECO:0007669"/>
    <property type="project" value="TreeGrafter"/>
</dbReference>
<reference evidence="2 3" key="1">
    <citation type="submission" date="2020-06" db="EMBL/GenBank/DDBJ databases">
        <title>Altererythrobacter lutimaris sp. nov., a marine bacterium isolated from a tidal flat.</title>
        <authorList>
            <person name="Kim D."/>
            <person name="Yoo Y."/>
            <person name="Kim J.-J."/>
        </authorList>
    </citation>
    <scope>NUCLEOTIDE SEQUENCE [LARGE SCALE GENOMIC DNA]</scope>
    <source>
        <strain evidence="2 3">JGD-16</strain>
    </source>
</reference>
<dbReference type="EMBL" id="JABWTA010000001">
    <property type="protein sequence ID" value="NVE93342.1"/>
    <property type="molecule type" value="Genomic_DNA"/>
</dbReference>
<dbReference type="CDD" id="cd00144">
    <property type="entry name" value="MPP_PPP_family"/>
    <property type="match status" value="1"/>
</dbReference>
<comment type="caution">
    <text evidence="2">The sequence shown here is derived from an EMBL/GenBank/DDBJ whole genome shotgun (WGS) entry which is preliminary data.</text>
</comment>
<dbReference type="GO" id="GO:0008803">
    <property type="term" value="F:bis(5'-nucleosyl)-tetraphosphatase (symmetrical) activity"/>
    <property type="evidence" value="ECO:0007669"/>
    <property type="project" value="TreeGrafter"/>
</dbReference>
<evidence type="ECO:0000313" key="2">
    <source>
        <dbReference type="EMBL" id="NVE93342.1"/>
    </source>
</evidence>
<evidence type="ECO:0000313" key="3">
    <source>
        <dbReference type="Proteomes" id="UP000546031"/>
    </source>
</evidence>
<dbReference type="Proteomes" id="UP000546031">
    <property type="component" value="Unassembled WGS sequence"/>
</dbReference>
<dbReference type="PANTHER" id="PTHR42850:SF4">
    <property type="entry name" value="ZINC-DEPENDENT ENDOPOLYPHOSPHATASE"/>
    <property type="match status" value="1"/>
</dbReference>
<accession>A0A850HFQ6</accession>
<dbReference type="GO" id="GO:0016791">
    <property type="term" value="F:phosphatase activity"/>
    <property type="evidence" value="ECO:0007669"/>
    <property type="project" value="TreeGrafter"/>
</dbReference>
<evidence type="ECO:0000259" key="1">
    <source>
        <dbReference type="Pfam" id="PF00149"/>
    </source>
</evidence>
<dbReference type="RefSeq" id="WP_176271716.1">
    <property type="nucleotide sequence ID" value="NZ_JABWTA010000001.1"/>
</dbReference>
<proteinExistence type="predicted"/>
<keyword evidence="3" id="KW-1185">Reference proteome</keyword>
<organism evidence="2 3">
    <name type="scientific">Altererythrobacter lutimaris</name>
    <dbReference type="NCBI Taxonomy" id="2743979"/>
    <lineage>
        <taxon>Bacteria</taxon>
        <taxon>Pseudomonadati</taxon>
        <taxon>Pseudomonadota</taxon>
        <taxon>Alphaproteobacteria</taxon>
        <taxon>Sphingomonadales</taxon>
        <taxon>Erythrobacteraceae</taxon>
        <taxon>Altererythrobacter</taxon>
    </lineage>
</organism>
<dbReference type="InterPro" id="IPR050126">
    <property type="entry name" value="Ap4A_hydrolase"/>
</dbReference>
<dbReference type="Gene3D" id="3.60.21.10">
    <property type="match status" value="1"/>
</dbReference>
<sequence length="256" mass="28952">MDFWKRHPHTAAGERLYAIGDIHGRADLLEQMLAAIWDDMARTEDGRTARILFLGDLIDRGPDSKTVLSLVLDLTRTQNAICLLGNHEQLLMSALMGDKAALKGWLKLGGWETLRSYSDAKRKKKESDKEYAMRLAEAIPQQHIEFLENLPTSYRSGTYFFAHAGVRPGVKLKKQDPHDLVWIRKPFLETQEDFGAIVVHGHSIVDNVTFFNNRIALDTQAWKSGKLSCIRLSGEGCSVMFAKKKSVKTIPIWSED</sequence>
<dbReference type="AlphaFoldDB" id="A0A850HFQ6"/>